<evidence type="ECO:0000256" key="1">
    <source>
        <dbReference type="SAM" id="SignalP"/>
    </source>
</evidence>
<keyword evidence="3" id="KW-1185">Reference proteome</keyword>
<keyword evidence="1" id="KW-0732">Signal</keyword>
<sequence length="144" mass="15160">MRILRRTGTAIASAILVIAGSTLTASPAYAADYDCPGGSNPNALPGTATTPVSPVHIGGRAIELRYNRTARCAWGRITLGAPGDKIWVDWSRTLTGDHAPWAQLGVTQIATGTSKFTNAYNDAGYVMRACGQPVGYGLVCTGWY</sequence>
<evidence type="ECO:0000313" key="2">
    <source>
        <dbReference type="EMBL" id="TDV57429.1"/>
    </source>
</evidence>
<feature type="chain" id="PRO_5020306104" evidence="1">
    <location>
        <begin position="31"/>
        <end position="144"/>
    </location>
</feature>
<proteinExistence type="predicted"/>
<dbReference type="EMBL" id="SOCP01000001">
    <property type="protein sequence ID" value="TDV57429.1"/>
    <property type="molecule type" value="Genomic_DNA"/>
</dbReference>
<evidence type="ECO:0000313" key="3">
    <source>
        <dbReference type="Proteomes" id="UP000294927"/>
    </source>
</evidence>
<accession>A0A4R7W602</accession>
<dbReference type="OrthoDB" id="258587at2"/>
<dbReference type="Proteomes" id="UP000294927">
    <property type="component" value="Unassembled WGS sequence"/>
</dbReference>
<dbReference type="AlphaFoldDB" id="A0A4R7W602"/>
<name>A0A4R7W602_9PSEU</name>
<comment type="caution">
    <text evidence="2">The sequence shown here is derived from an EMBL/GenBank/DDBJ whole genome shotgun (WGS) entry which is preliminary data.</text>
</comment>
<dbReference type="Pfam" id="PF10901">
    <property type="entry name" value="DUF2690"/>
    <property type="match status" value="1"/>
</dbReference>
<feature type="signal peptide" evidence="1">
    <location>
        <begin position="1"/>
        <end position="30"/>
    </location>
</feature>
<dbReference type="RefSeq" id="WP_133900706.1">
    <property type="nucleotide sequence ID" value="NZ_SOCP01000001.1"/>
</dbReference>
<organism evidence="2 3">
    <name type="scientific">Actinophytocola oryzae</name>
    <dbReference type="NCBI Taxonomy" id="502181"/>
    <lineage>
        <taxon>Bacteria</taxon>
        <taxon>Bacillati</taxon>
        <taxon>Actinomycetota</taxon>
        <taxon>Actinomycetes</taxon>
        <taxon>Pseudonocardiales</taxon>
        <taxon>Pseudonocardiaceae</taxon>
    </lineage>
</organism>
<reference evidence="2 3" key="1">
    <citation type="submission" date="2019-03" db="EMBL/GenBank/DDBJ databases">
        <title>Genomic Encyclopedia of Archaeal and Bacterial Type Strains, Phase II (KMG-II): from individual species to whole genera.</title>
        <authorList>
            <person name="Goeker M."/>
        </authorList>
    </citation>
    <scope>NUCLEOTIDE SEQUENCE [LARGE SCALE GENOMIC DNA]</scope>
    <source>
        <strain evidence="2 3">DSM 45499</strain>
    </source>
</reference>
<protein>
    <submittedName>
        <fullName evidence="2">Uncharacterized protein DUF2690</fullName>
    </submittedName>
</protein>
<gene>
    <name evidence="2" type="ORF">CLV71_101300</name>
</gene>
<dbReference type="InterPro" id="IPR021224">
    <property type="entry name" value="DUF2690"/>
</dbReference>